<dbReference type="AlphaFoldDB" id="A0A3P8JZR1"/>
<evidence type="ECO:0000313" key="1">
    <source>
        <dbReference type="EMBL" id="VDP72126.1"/>
    </source>
</evidence>
<protein>
    <submittedName>
        <fullName evidence="1">Uncharacterized protein</fullName>
    </submittedName>
</protein>
<organism evidence="1 2">
    <name type="scientific">Schistosoma curassoni</name>
    <dbReference type="NCBI Taxonomy" id="6186"/>
    <lineage>
        <taxon>Eukaryota</taxon>
        <taxon>Metazoa</taxon>
        <taxon>Spiralia</taxon>
        <taxon>Lophotrochozoa</taxon>
        <taxon>Platyhelminthes</taxon>
        <taxon>Trematoda</taxon>
        <taxon>Digenea</taxon>
        <taxon>Strigeidida</taxon>
        <taxon>Schistosomatoidea</taxon>
        <taxon>Schistosomatidae</taxon>
        <taxon>Schistosoma</taxon>
    </lineage>
</organism>
<sequence>MFLWNFPKIQAISFKFFPKSQINFDTDIGKKQELSISHQQSQSNLSKASINPNESFLNMERKSIGDLFSASFTHDSPTNEVQLKQESSDYQHMYSSKTAECKTDTDPPSADDNLIADSLENGVDNDNDRDNIFSVINVTQNYTLWKTFLTELNDHIEGLKSSNQSQLNYIAIQPGWLLNTNSDSNNDNDFRSSSESLCWKSGPAGQPTVGGGKNMCTNYDLYLSGLAISSVLLMKNAVFWIHFLTESG</sequence>
<gene>
    <name evidence="1" type="ORF">SCUD_LOCUS20409</name>
</gene>
<keyword evidence="2" id="KW-1185">Reference proteome</keyword>
<dbReference type="Proteomes" id="UP000279833">
    <property type="component" value="Unassembled WGS sequence"/>
</dbReference>
<reference evidence="1 2" key="1">
    <citation type="submission" date="2018-11" db="EMBL/GenBank/DDBJ databases">
        <authorList>
            <consortium name="Pathogen Informatics"/>
        </authorList>
    </citation>
    <scope>NUCLEOTIDE SEQUENCE [LARGE SCALE GENOMIC DNA]</scope>
    <source>
        <strain>Dakar</strain>
        <strain evidence="2">Senegal</strain>
    </source>
</reference>
<dbReference type="EMBL" id="UZAK01044215">
    <property type="protein sequence ID" value="VDP72126.1"/>
    <property type="molecule type" value="Genomic_DNA"/>
</dbReference>
<proteinExistence type="predicted"/>
<accession>A0A3P8JZR1</accession>
<evidence type="ECO:0000313" key="2">
    <source>
        <dbReference type="Proteomes" id="UP000279833"/>
    </source>
</evidence>
<name>A0A3P8JZR1_9TREM</name>